<evidence type="ECO:0000313" key="3">
    <source>
        <dbReference type="EMBL" id="KAH3887779.1"/>
    </source>
</evidence>
<feature type="region of interest" description="Disordered" evidence="1">
    <location>
        <begin position="38"/>
        <end position="81"/>
    </location>
</feature>
<organism evidence="3 4">
    <name type="scientific">Dreissena polymorpha</name>
    <name type="common">Zebra mussel</name>
    <name type="synonym">Mytilus polymorpha</name>
    <dbReference type="NCBI Taxonomy" id="45954"/>
    <lineage>
        <taxon>Eukaryota</taxon>
        <taxon>Metazoa</taxon>
        <taxon>Spiralia</taxon>
        <taxon>Lophotrochozoa</taxon>
        <taxon>Mollusca</taxon>
        <taxon>Bivalvia</taxon>
        <taxon>Autobranchia</taxon>
        <taxon>Heteroconchia</taxon>
        <taxon>Euheterodonta</taxon>
        <taxon>Imparidentia</taxon>
        <taxon>Neoheterodontei</taxon>
        <taxon>Myida</taxon>
        <taxon>Dreissenoidea</taxon>
        <taxon>Dreissenidae</taxon>
        <taxon>Dreissena</taxon>
    </lineage>
</organism>
<feature type="compositionally biased region" description="Low complexity" evidence="1">
    <location>
        <begin position="61"/>
        <end position="79"/>
    </location>
</feature>
<keyword evidence="2" id="KW-0472">Membrane</keyword>
<dbReference type="EMBL" id="JAIWYP010000001">
    <property type="protein sequence ID" value="KAH3887779.1"/>
    <property type="molecule type" value="Genomic_DNA"/>
</dbReference>
<evidence type="ECO:0000313" key="4">
    <source>
        <dbReference type="Proteomes" id="UP000828390"/>
    </source>
</evidence>
<feature type="compositionally biased region" description="Low complexity" evidence="1">
    <location>
        <begin position="38"/>
        <end position="53"/>
    </location>
</feature>
<evidence type="ECO:0000256" key="2">
    <source>
        <dbReference type="SAM" id="Phobius"/>
    </source>
</evidence>
<evidence type="ECO:0000256" key="1">
    <source>
        <dbReference type="SAM" id="MobiDB-lite"/>
    </source>
</evidence>
<proteinExistence type="predicted"/>
<keyword evidence="2" id="KW-0812">Transmembrane</keyword>
<keyword evidence="4" id="KW-1185">Reference proteome</keyword>
<accession>A0A9D4N5T7</accession>
<feature type="transmembrane region" description="Helical" evidence="2">
    <location>
        <begin position="85"/>
        <end position="106"/>
    </location>
</feature>
<gene>
    <name evidence="3" type="ORF">DPMN_011798</name>
</gene>
<name>A0A9D4N5T7_DREPO</name>
<comment type="caution">
    <text evidence="3">The sequence shown here is derived from an EMBL/GenBank/DDBJ whole genome shotgun (WGS) entry which is preliminary data.</text>
</comment>
<protein>
    <submittedName>
        <fullName evidence="3">Uncharacterized protein</fullName>
    </submittedName>
</protein>
<dbReference type="AlphaFoldDB" id="A0A9D4N5T7"/>
<dbReference type="Proteomes" id="UP000828390">
    <property type="component" value="Unassembled WGS sequence"/>
</dbReference>
<reference evidence="3" key="2">
    <citation type="submission" date="2020-11" db="EMBL/GenBank/DDBJ databases">
        <authorList>
            <person name="McCartney M.A."/>
            <person name="Auch B."/>
            <person name="Kono T."/>
            <person name="Mallez S."/>
            <person name="Becker A."/>
            <person name="Gohl D.M."/>
            <person name="Silverstein K.A.T."/>
            <person name="Koren S."/>
            <person name="Bechman K.B."/>
            <person name="Herman A."/>
            <person name="Abrahante J.E."/>
            <person name="Garbe J."/>
        </authorList>
    </citation>
    <scope>NUCLEOTIDE SEQUENCE</scope>
    <source>
        <strain evidence="3">Duluth1</strain>
        <tissue evidence="3">Whole animal</tissue>
    </source>
</reference>
<sequence length="107" mass="11488">MKDDCPRYDAQTVNLCCDTCANDTDKVAFAVAASSCVFTTPTPTTTPFPSSSSERSEQVHPTSPLSETSDLSPSPSSPSQKSDAFYIQAATFVAYLSIVWTVVVYAF</sequence>
<keyword evidence="2" id="KW-1133">Transmembrane helix</keyword>
<reference evidence="3" key="1">
    <citation type="journal article" date="2019" name="bioRxiv">
        <title>The Genome of the Zebra Mussel, Dreissena polymorpha: A Resource for Invasive Species Research.</title>
        <authorList>
            <person name="McCartney M.A."/>
            <person name="Auch B."/>
            <person name="Kono T."/>
            <person name="Mallez S."/>
            <person name="Zhang Y."/>
            <person name="Obille A."/>
            <person name="Becker A."/>
            <person name="Abrahante J.E."/>
            <person name="Garbe J."/>
            <person name="Badalamenti J.P."/>
            <person name="Herman A."/>
            <person name="Mangelson H."/>
            <person name="Liachko I."/>
            <person name="Sullivan S."/>
            <person name="Sone E.D."/>
            <person name="Koren S."/>
            <person name="Silverstein K.A.T."/>
            <person name="Beckman K.B."/>
            <person name="Gohl D.M."/>
        </authorList>
    </citation>
    <scope>NUCLEOTIDE SEQUENCE</scope>
    <source>
        <strain evidence="3">Duluth1</strain>
        <tissue evidence="3">Whole animal</tissue>
    </source>
</reference>